<evidence type="ECO:0000256" key="1">
    <source>
        <dbReference type="SAM" id="MobiDB-lite"/>
    </source>
</evidence>
<evidence type="ECO:0008006" key="5">
    <source>
        <dbReference type="Google" id="ProtNLM"/>
    </source>
</evidence>
<evidence type="ECO:0000313" key="4">
    <source>
        <dbReference type="Proteomes" id="UP000501534"/>
    </source>
</evidence>
<proteinExistence type="predicted"/>
<sequence>MNKMLAALASLALAMSVLPASAQYRKGGGSRSGGDRPPGAESSGSSYYKSSASITDPMAALERELPSLRMDLLITKEQGAPWDSFERAVRDIAELGRARQRHQTAPAESGMPPPPALNLIRGWADDDRNRSDAMNELVQKVDALQAAMTETQRKEFDRRIVLSQTEPLNAPPPSPDGQGRRSR</sequence>
<keyword evidence="2" id="KW-0732">Signal</keyword>
<dbReference type="RefSeq" id="WP_171096031.1">
    <property type="nucleotide sequence ID" value="NZ_CP053069.1"/>
</dbReference>
<feature type="chain" id="PRO_5026915625" description="LTXXQ motif family protein" evidence="2">
    <location>
        <begin position="23"/>
        <end position="183"/>
    </location>
</feature>
<keyword evidence="4" id="KW-1185">Reference proteome</keyword>
<accession>A0A6M4H3B0</accession>
<organism evidence="3 4">
    <name type="scientific">Usitatibacter rugosus</name>
    <dbReference type="NCBI Taxonomy" id="2732067"/>
    <lineage>
        <taxon>Bacteria</taxon>
        <taxon>Pseudomonadati</taxon>
        <taxon>Pseudomonadota</taxon>
        <taxon>Betaproteobacteria</taxon>
        <taxon>Nitrosomonadales</taxon>
        <taxon>Usitatibacteraceae</taxon>
        <taxon>Usitatibacter</taxon>
    </lineage>
</organism>
<feature type="signal peptide" evidence="2">
    <location>
        <begin position="1"/>
        <end position="22"/>
    </location>
</feature>
<dbReference type="Proteomes" id="UP000501534">
    <property type="component" value="Chromosome"/>
</dbReference>
<dbReference type="EMBL" id="CP053069">
    <property type="protein sequence ID" value="QJR13183.1"/>
    <property type="molecule type" value="Genomic_DNA"/>
</dbReference>
<evidence type="ECO:0000313" key="3">
    <source>
        <dbReference type="EMBL" id="QJR13183.1"/>
    </source>
</evidence>
<evidence type="ECO:0000256" key="2">
    <source>
        <dbReference type="SAM" id="SignalP"/>
    </source>
</evidence>
<protein>
    <recommendedName>
        <fullName evidence="5">LTXXQ motif family protein</fullName>
    </recommendedName>
</protein>
<feature type="region of interest" description="Disordered" evidence="1">
    <location>
        <begin position="149"/>
        <end position="183"/>
    </location>
</feature>
<feature type="compositionally biased region" description="Low complexity" evidence="1">
    <location>
        <begin position="35"/>
        <end position="53"/>
    </location>
</feature>
<dbReference type="AlphaFoldDB" id="A0A6M4H3B0"/>
<dbReference type="KEGG" id="uru:DSM104443_04278"/>
<name>A0A6M4H3B0_9PROT</name>
<gene>
    <name evidence="3" type="ORF">DSM104443_04278</name>
</gene>
<feature type="region of interest" description="Disordered" evidence="1">
    <location>
        <begin position="25"/>
        <end position="53"/>
    </location>
</feature>
<feature type="compositionally biased region" description="Basic and acidic residues" evidence="1">
    <location>
        <begin position="151"/>
        <end position="160"/>
    </location>
</feature>
<reference evidence="3 4" key="1">
    <citation type="submission" date="2020-04" db="EMBL/GenBank/DDBJ databases">
        <title>Usitatibacter rugosus gen. nov., sp. nov. and Usitatibacter palustris sp. nov., novel members of Usitatibacteraceae fam. nov. within the order Nitrosomonadales isolated from soil.</title>
        <authorList>
            <person name="Huber K.J."/>
            <person name="Neumann-Schaal M."/>
            <person name="Geppert A."/>
            <person name="Luckner M."/>
            <person name="Wanner G."/>
            <person name="Overmann J."/>
        </authorList>
    </citation>
    <scope>NUCLEOTIDE SEQUENCE [LARGE SCALE GENOMIC DNA]</scope>
    <source>
        <strain evidence="3 4">0125_3</strain>
    </source>
</reference>